<dbReference type="InterPro" id="IPR017439">
    <property type="entry name" value="Amidohydrolase"/>
</dbReference>
<accession>A0ABP9NA25</accession>
<dbReference type="InterPro" id="IPR017144">
    <property type="entry name" value="Xaa-Arg_dipeptidase"/>
</dbReference>
<feature type="domain" description="Peptidase M20 dimerisation" evidence="2">
    <location>
        <begin position="174"/>
        <end position="263"/>
    </location>
</feature>
<sequence>MSADPDRLKERTAEAVRRGRDATIDLSHRIHARPELGHEEVEASRWLAEALTEQGYEVEAGVCDLPTAFRARIGSGSLDVGLMAEYDALPGIGHACGHNMIASAAYATARALAPLADELDLTVTVLGTPAEEVLSRGGKIMMLERGAFEGVQLALMIHPSPYEHPAPQTLAATTLDVAMTGRAAHASAAPQEGVNAADALTVAQVAIGLLRQHLRPDVRVSGITRSAGEAPNIIPDRARAEYVVRATTLDDLAEVRSRAEACFQGGALATGCRVELGSGIGPYAELRQDPDLAASYRENATAAGREFAPDEAVARFLASTDAGNVSHVIPTLHPFIGLDTLPVVNHQADFAAACATPAADDALLAGAALLAATVVDAATRPELRARLIGAGRS</sequence>
<dbReference type="PANTHER" id="PTHR30575:SF0">
    <property type="entry name" value="XAA-ARG DIPEPTIDASE"/>
    <property type="match status" value="1"/>
</dbReference>
<organism evidence="3 4">
    <name type="scientific">Pseudonocardia adelaidensis</name>
    <dbReference type="NCBI Taxonomy" id="648754"/>
    <lineage>
        <taxon>Bacteria</taxon>
        <taxon>Bacillati</taxon>
        <taxon>Actinomycetota</taxon>
        <taxon>Actinomycetes</taxon>
        <taxon>Pseudonocardiales</taxon>
        <taxon>Pseudonocardiaceae</taxon>
        <taxon>Pseudonocardia</taxon>
    </lineage>
</organism>
<dbReference type="Gene3D" id="3.40.630.10">
    <property type="entry name" value="Zn peptidases"/>
    <property type="match status" value="1"/>
</dbReference>
<evidence type="ECO:0000313" key="4">
    <source>
        <dbReference type="Proteomes" id="UP001500804"/>
    </source>
</evidence>
<dbReference type="InterPro" id="IPR002933">
    <property type="entry name" value="Peptidase_M20"/>
</dbReference>
<reference evidence="4" key="1">
    <citation type="journal article" date="2019" name="Int. J. Syst. Evol. Microbiol.">
        <title>The Global Catalogue of Microorganisms (GCM) 10K type strain sequencing project: providing services to taxonomists for standard genome sequencing and annotation.</title>
        <authorList>
            <consortium name="The Broad Institute Genomics Platform"/>
            <consortium name="The Broad Institute Genome Sequencing Center for Infectious Disease"/>
            <person name="Wu L."/>
            <person name="Ma J."/>
        </authorList>
    </citation>
    <scope>NUCLEOTIDE SEQUENCE [LARGE SCALE GENOMIC DNA]</scope>
    <source>
        <strain evidence="4">JCM 18302</strain>
    </source>
</reference>
<evidence type="ECO:0000256" key="1">
    <source>
        <dbReference type="PIRNR" id="PIRNR037226"/>
    </source>
</evidence>
<dbReference type="Proteomes" id="UP001500804">
    <property type="component" value="Unassembled WGS sequence"/>
</dbReference>
<dbReference type="InterPro" id="IPR011650">
    <property type="entry name" value="Peptidase_M20_dimer"/>
</dbReference>
<dbReference type="InterPro" id="IPR036264">
    <property type="entry name" value="Bact_exopeptidase_dim_dom"/>
</dbReference>
<dbReference type="Pfam" id="PF07687">
    <property type="entry name" value="M20_dimer"/>
    <property type="match status" value="1"/>
</dbReference>
<proteinExistence type="inferred from homology"/>
<dbReference type="PANTHER" id="PTHR30575">
    <property type="entry name" value="PEPTIDASE M20"/>
    <property type="match status" value="1"/>
</dbReference>
<dbReference type="SUPFAM" id="SSF53187">
    <property type="entry name" value="Zn-dependent exopeptidases"/>
    <property type="match status" value="1"/>
</dbReference>
<gene>
    <name evidence="3" type="ORF">GCM10023320_07810</name>
</gene>
<dbReference type="Pfam" id="PF01546">
    <property type="entry name" value="Peptidase_M20"/>
    <property type="match status" value="1"/>
</dbReference>
<dbReference type="NCBIfam" id="TIGR01891">
    <property type="entry name" value="amidohydrolases"/>
    <property type="match status" value="1"/>
</dbReference>
<dbReference type="PIRSF" id="PIRSF037226">
    <property type="entry name" value="Amidohydrolase_ACY1L2_prd"/>
    <property type="match status" value="1"/>
</dbReference>
<dbReference type="InterPro" id="IPR052030">
    <property type="entry name" value="Peptidase_M20/M20A_hydrolases"/>
</dbReference>
<evidence type="ECO:0000313" key="3">
    <source>
        <dbReference type="EMBL" id="GAA5112939.1"/>
    </source>
</evidence>
<dbReference type="RefSeq" id="WP_345603352.1">
    <property type="nucleotide sequence ID" value="NZ_BAABJO010000003.1"/>
</dbReference>
<comment type="similarity">
    <text evidence="1">Belongs to the peptidase M20A family.</text>
</comment>
<dbReference type="SUPFAM" id="SSF55031">
    <property type="entry name" value="Bacterial exopeptidase dimerisation domain"/>
    <property type="match status" value="1"/>
</dbReference>
<comment type="caution">
    <text evidence="3">The sequence shown here is derived from an EMBL/GenBank/DDBJ whole genome shotgun (WGS) entry which is preliminary data.</text>
</comment>
<evidence type="ECO:0000259" key="2">
    <source>
        <dbReference type="Pfam" id="PF07687"/>
    </source>
</evidence>
<protein>
    <recommendedName>
        <fullName evidence="1">Peptidase M20 domain-containing protein 2</fullName>
    </recommendedName>
</protein>
<keyword evidence="4" id="KW-1185">Reference proteome</keyword>
<name>A0ABP9NA25_9PSEU</name>
<dbReference type="EMBL" id="BAABJO010000003">
    <property type="protein sequence ID" value="GAA5112939.1"/>
    <property type="molecule type" value="Genomic_DNA"/>
</dbReference>
<dbReference type="Gene3D" id="3.30.70.360">
    <property type="match status" value="1"/>
</dbReference>